<sequence length="176" mass="19436">MEILVLGLSIIQSMGISLGVGTSTLAILNFFYAISDGKIDETERNFMGVTYIVLRVAMGLILVSSLILAFIGYATLGQDYFTGYVTAQTILTAVLFINAFLMTVHIMPSTFGPAIQASSWYSLGFLLALFAQGYSNVHILVFLFAYATFMFFAISFINSVMAYLKEKREEQQPVII</sequence>
<protein>
    <submittedName>
        <fullName evidence="2">Uncharacterized protein</fullName>
    </submittedName>
</protein>
<proteinExistence type="predicted"/>
<dbReference type="AlphaFoldDB" id="A0A1F6FGT3"/>
<dbReference type="EMBL" id="MFMM01000001">
    <property type="protein sequence ID" value="OGG85062.1"/>
    <property type="molecule type" value="Genomic_DNA"/>
</dbReference>
<reference evidence="2 3" key="1">
    <citation type="journal article" date="2016" name="Nat. Commun.">
        <title>Thousands of microbial genomes shed light on interconnected biogeochemical processes in an aquifer system.</title>
        <authorList>
            <person name="Anantharaman K."/>
            <person name="Brown C.T."/>
            <person name="Hug L.A."/>
            <person name="Sharon I."/>
            <person name="Castelle C.J."/>
            <person name="Probst A.J."/>
            <person name="Thomas B.C."/>
            <person name="Singh A."/>
            <person name="Wilkins M.J."/>
            <person name="Karaoz U."/>
            <person name="Brodie E.L."/>
            <person name="Williams K.H."/>
            <person name="Hubbard S.S."/>
            <person name="Banfield J.F."/>
        </authorList>
    </citation>
    <scope>NUCLEOTIDE SEQUENCE [LARGE SCALE GENOMIC DNA]</scope>
</reference>
<dbReference type="STRING" id="1798525.A3G90_03305"/>
<gene>
    <name evidence="2" type="ORF">A3G90_03305</name>
</gene>
<dbReference type="Proteomes" id="UP000177325">
    <property type="component" value="Unassembled WGS sequence"/>
</dbReference>
<feature type="transmembrane region" description="Helical" evidence="1">
    <location>
        <begin position="137"/>
        <end position="164"/>
    </location>
</feature>
<organism evidence="2 3">
    <name type="scientific">Candidatus Kaiserbacteria bacterium RIFCSPLOWO2_12_FULL_45_26</name>
    <dbReference type="NCBI Taxonomy" id="1798525"/>
    <lineage>
        <taxon>Bacteria</taxon>
        <taxon>Candidatus Kaiseribacteriota</taxon>
    </lineage>
</organism>
<evidence type="ECO:0000256" key="1">
    <source>
        <dbReference type="SAM" id="Phobius"/>
    </source>
</evidence>
<keyword evidence="1" id="KW-1133">Transmembrane helix</keyword>
<feature type="transmembrane region" description="Helical" evidence="1">
    <location>
        <begin position="52"/>
        <end position="74"/>
    </location>
</feature>
<keyword evidence="1" id="KW-0812">Transmembrane</keyword>
<name>A0A1F6FGT3_9BACT</name>
<feature type="transmembrane region" description="Helical" evidence="1">
    <location>
        <begin position="6"/>
        <end position="31"/>
    </location>
</feature>
<feature type="transmembrane region" description="Helical" evidence="1">
    <location>
        <begin position="113"/>
        <end position="131"/>
    </location>
</feature>
<comment type="caution">
    <text evidence="2">The sequence shown here is derived from an EMBL/GenBank/DDBJ whole genome shotgun (WGS) entry which is preliminary data.</text>
</comment>
<accession>A0A1F6FGT3</accession>
<evidence type="ECO:0000313" key="3">
    <source>
        <dbReference type="Proteomes" id="UP000177325"/>
    </source>
</evidence>
<keyword evidence="1" id="KW-0472">Membrane</keyword>
<evidence type="ECO:0000313" key="2">
    <source>
        <dbReference type="EMBL" id="OGG85062.1"/>
    </source>
</evidence>
<feature type="transmembrane region" description="Helical" evidence="1">
    <location>
        <begin position="80"/>
        <end position="101"/>
    </location>
</feature>